<proteinExistence type="predicted"/>
<dbReference type="Proteomes" id="UP001597299">
    <property type="component" value="Unassembled WGS sequence"/>
</dbReference>
<dbReference type="Pfam" id="PF07332">
    <property type="entry name" value="Phage_holin_3_6"/>
    <property type="match status" value="1"/>
</dbReference>
<gene>
    <name evidence="2" type="ORF">ACFSNC_06725</name>
</gene>
<feature type="transmembrane region" description="Helical" evidence="1">
    <location>
        <begin position="114"/>
        <end position="134"/>
    </location>
</feature>
<keyword evidence="1" id="KW-0472">Membrane</keyword>
<reference evidence="3" key="1">
    <citation type="journal article" date="2019" name="Int. J. Syst. Evol. Microbiol.">
        <title>The Global Catalogue of Microorganisms (GCM) 10K type strain sequencing project: providing services to taxonomists for standard genome sequencing and annotation.</title>
        <authorList>
            <consortium name="The Broad Institute Genomics Platform"/>
            <consortium name="The Broad Institute Genome Sequencing Center for Infectious Disease"/>
            <person name="Wu L."/>
            <person name="Ma J."/>
        </authorList>
    </citation>
    <scope>NUCLEOTIDE SEQUENCE [LARGE SCALE GENOMIC DNA]</scope>
    <source>
        <strain evidence="3">CCM 7435</strain>
    </source>
</reference>
<accession>A0ABW4YUL1</accession>
<feature type="transmembrane region" description="Helical" evidence="1">
    <location>
        <begin position="56"/>
        <end position="79"/>
    </location>
</feature>
<evidence type="ECO:0000313" key="2">
    <source>
        <dbReference type="EMBL" id="MFD2140085.1"/>
    </source>
</evidence>
<comment type="caution">
    <text evidence="2">The sequence shown here is derived from an EMBL/GenBank/DDBJ whole genome shotgun (WGS) entry which is preliminary data.</text>
</comment>
<feature type="transmembrane region" description="Helical" evidence="1">
    <location>
        <begin position="26"/>
        <end position="49"/>
    </location>
</feature>
<name>A0ABW4YUL1_9HYPH</name>
<organism evidence="2 3">
    <name type="scientific">Ancylobacter oerskovii</name>
    <dbReference type="NCBI Taxonomy" id="459519"/>
    <lineage>
        <taxon>Bacteria</taxon>
        <taxon>Pseudomonadati</taxon>
        <taxon>Pseudomonadota</taxon>
        <taxon>Alphaproteobacteria</taxon>
        <taxon>Hyphomicrobiales</taxon>
        <taxon>Xanthobacteraceae</taxon>
        <taxon>Ancylobacter</taxon>
    </lineage>
</organism>
<dbReference type="InterPro" id="IPR009937">
    <property type="entry name" value="Phage_holin_3_6"/>
</dbReference>
<protein>
    <submittedName>
        <fullName evidence="2">Phage holin family protein</fullName>
    </submittedName>
</protein>
<keyword evidence="1" id="KW-1133">Transmembrane helix</keyword>
<sequence>MLKLLFGLVGAEVNFALRRAATTGLLLLLGALLLCGALFALMAALFIALAEAYDPLVAALLIAALALLAGIVLLIVAYARLKAPARTPGLPLAGLRAAANRPVDPLAPPPRPPFAAQTVVGIAAVAAIVGLILGRRI</sequence>
<keyword evidence="1" id="KW-0812">Transmembrane</keyword>
<dbReference type="EMBL" id="JBHUHD010000001">
    <property type="protein sequence ID" value="MFD2140085.1"/>
    <property type="molecule type" value="Genomic_DNA"/>
</dbReference>
<keyword evidence="3" id="KW-1185">Reference proteome</keyword>
<evidence type="ECO:0000313" key="3">
    <source>
        <dbReference type="Proteomes" id="UP001597299"/>
    </source>
</evidence>
<evidence type="ECO:0000256" key="1">
    <source>
        <dbReference type="SAM" id="Phobius"/>
    </source>
</evidence>
<dbReference type="RefSeq" id="WP_213353238.1">
    <property type="nucleotide sequence ID" value="NZ_JAHBGB010000033.1"/>
</dbReference>